<dbReference type="PANTHER" id="PTHR35603:SF2">
    <property type="entry name" value="OUTER MEMBRANE LIPOPROTEIN"/>
    <property type="match status" value="1"/>
</dbReference>
<reference evidence="6" key="1">
    <citation type="journal article" date="2019" name="Int. J. Syst. Evol. Microbiol.">
        <title>The Global Catalogue of Microorganisms (GCM) 10K type strain sequencing project: providing services to taxonomists for standard genome sequencing and annotation.</title>
        <authorList>
            <consortium name="The Broad Institute Genomics Platform"/>
            <consortium name="The Broad Institute Genome Sequencing Center for Infectious Disease"/>
            <person name="Wu L."/>
            <person name="Ma J."/>
        </authorList>
    </citation>
    <scope>NUCLEOTIDE SEQUENCE [LARGE SCALE GENOMIC DNA]</scope>
    <source>
        <strain evidence="6">CCUG 30340</strain>
    </source>
</reference>
<name>A0ABV9QYF5_9GAMM</name>
<protein>
    <submittedName>
        <fullName evidence="5">Glycine zipper 2TM domain-containing protein</fullName>
    </submittedName>
</protein>
<dbReference type="RefSeq" id="WP_380020369.1">
    <property type="nucleotide sequence ID" value="NZ_JBHSHD010000007.1"/>
</dbReference>
<feature type="chain" id="PRO_5046085306" evidence="3">
    <location>
        <begin position="23"/>
        <end position="158"/>
    </location>
</feature>
<dbReference type="EMBL" id="JBHSHD010000007">
    <property type="protein sequence ID" value="MFC4820512.1"/>
    <property type="molecule type" value="Genomic_DNA"/>
</dbReference>
<gene>
    <name evidence="5" type="ORF">ACFO6Q_09255</name>
</gene>
<keyword evidence="3" id="KW-0732">Signal</keyword>
<accession>A0ABV9QYF5</accession>
<proteinExistence type="predicted"/>
<dbReference type="InterPro" id="IPR008816">
    <property type="entry name" value="Gly_zipper_2TM_dom"/>
</dbReference>
<dbReference type="InterPro" id="IPR051407">
    <property type="entry name" value="Bact_OM_lipoprot/Surf_antigen"/>
</dbReference>
<keyword evidence="2" id="KW-0472">Membrane</keyword>
<evidence type="ECO:0000256" key="2">
    <source>
        <dbReference type="ARBA" id="ARBA00023136"/>
    </source>
</evidence>
<dbReference type="Pfam" id="PF05433">
    <property type="entry name" value="Rick_17kDa_Anti"/>
    <property type="match status" value="1"/>
</dbReference>
<evidence type="ECO:0000256" key="1">
    <source>
        <dbReference type="ARBA" id="ARBA00004370"/>
    </source>
</evidence>
<dbReference type="PANTHER" id="PTHR35603">
    <property type="match status" value="1"/>
</dbReference>
<comment type="caution">
    <text evidence="5">The sequence shown here is derived from an EMBL/GenBank/DDBJ whole genome shotgun (WGS) entry which is preliminary data.</text>
</comment>
<dbReference type="Proteomes" id="UP001595886">
    <property type="component" value="Unassembled WGS sequence"/>
</dbReference>
<keyword evidence="6" id="KW-1185">Reference proteome</keyword>
<evidence type="ECO:0000313" key="6">
    <source>
        <dbReference type="Proteomes" id="UP001595886"/>
    </source>
</evidence>
<evidence type="ECO:0000313" key="5">
    <source>
        <dbReference type="EMBL" id="MFC4820512.1"/>
    </source>
</evidence>
<organism evidence="5 6">
    <name type="scientific">Dokdonella ginsengisoli</name>
    <dbReference type="NCBI Taxonomy" id="363846"/>
    <lineage>
        <taxon>Bacteria</taxon>
        <taxon>Pseudomonadati</taxon>
        <taxon>Pseudomonadota</taxon>
        <taxon>Gammaproteobacteria</taxon>
        <taxon>Lysobacterales</taxon>
        <taxon>Rhodanobacteraceae</taxon>
        <taxon>Dokdonella</taxon>
    </lineage>
</organism>
<evidence type="ECO:0000256" key="3">
    <source>
        <dbReference type="SAM" id="SignalP"/>
    </source>
</evidence>
<feature type="signal peptide" evidence="3">
    <location>
        <begin position="1"/>
        <end position="22"/>
    </location>
</feature>
<sequence length="158" mass="16788">MTSKWLSAALTGAVMVSLAGCAATAPGVRYDDDYYQRRARFDCSHRCGVIREVDRVYVRDNATSGGGAVLGAIIGGVLGSTVGKGDGRTAATVAGAVAGGFAGNAVERHGNDGGGREAWQFRVRLDDGRWATVTQWDNGDLRPGDRVMIRDNRLMLLR</sequence>
<comment type="subcellular location">
    <subcellularLocation>
        <location evidence="1">Membrane</location>
    </subcellularLocation>
</comment>
<dbReference type="PROSITE" id="PS51257">
    <property type="entry name" value="PROKAR_LIPOPROTEIN"/>
    <property type="match status" value="1"/>
</dbReference>
<evidence type="ECO:0000259" key="4">
    <source>
        <dbReference type="Pfam" id="PF05433"/>
    </source>
</evidence>
<feature type="domain" description="Glycine zipper 2TM" evidence="4">
    <location>
        <begin position="66"/>
        <end position="107"/>
    </location>
</feature>